<dbReference type="VEuPathDB" id="FungiDB:I7I52_00962"/>
<gene>
    <name evidence="2" type="ORF">I7I52_00962</name>
</gene>
<feature type="region of interest" description="Disordered" evidence="1">
    <location>
        <begin position="323"/>
        <end position="479"/>
    </location>
</feature>
<organism evidence="2 3">
    <name type="scientific">Ajellomyces capsulatus</name>
    <name type="common">Darling's disease fungus</name>
    <name type="synonym">Histoplasma capsulatum</name>
    <dbReference type="NCBI Taxonomy" id="5037"/>
    <lineage>
        <taxon>Eukaryota</taxon>
        <taxon>Fungi</taxon>
        <taxon>Dikarya</taxon>
        <taxon>Ascomycota</taxon>
        <taxon>Pezizomycotina</taxon>
        <taxon>Eurotiomycetes</taxon>
        <taxon>Eurotiomycetidae</taxon>
        <taxon>Onygenales</taxon>
        <taxon>Ajellomycetaceae</taxon>
        <taxon>Histoplasma</taxon>
    </lineage>
</organism>
<evidence type="ECO:0000313" key="3">
    <source>
        <dbReference type="Proteomes" id="UP000670092"/>
    </source>
</evidence>
<evidence type="ECO:0000313" key="2">
    <source>
        <dbReference type="EMBL" id="KAG5303082.1"/>
    </source>
</evidence>
<dbReference type="EMBL" id="JAEVHI010000001">
    <property type="protein sequence ID" value="KAG5303082.1"/>
    <property type="molecule type" value="Genomic_DNA"/>
</dbReference>
<feature type="region of interest" description="Disordered" evidence="1">
    <location>
        <begin position="1"/>
        <end position="42"/>
    </location>
</feature>
<name>A0A8H7Z3C6_AJECA</name>
<feature type="compositionally biased region" description="Low complexity" evidence="1">
    <location>
        <begin position="440"/>
        <end position="461"/>
    </location>
</feature>
<feature type="compositionally biased region" description="Polar residues" evidence="1">
    <location>
        <begin position="373"/>
        <end position="390"/>
    </location>
</feature>
<comment type="caution">
    <text evidence="2">The sequence shown here is derived from an EMBL/GenBank/DDBJ whole genome shotgun (WGS) entry which is preliminary data.</text>
</comment>
<dbReference type="Proteomes" id="UP000670092">
    <property type="component" value="Unassembled WGS sequence"/>
</dbReference>
<feature type="compositionally biased region" description="Basic and acidic residues" evidence="1">
    <location>
        <begin position="516"/>
        <end position="529"/>
    </location>
</feature>
<reference evidence="2 3" key="1">
    <citation type="submission" date="2021-01" db="EMBL/GenBank/DDBJ databases">
        <title>Chromosome-level genome assembly of a human fungal pathogen reveals clustering of transcriptionally co-regulated genes.</title>
        <authorList>
            <person name="Voorhies M."/>
            <person name="Cohen S."/>
            <person name="Shea T.P."/>
            <person name="Petrus S."/>
            <person name="Munoz J.F."/>
            <person name="Poplawski S."/>
            <person name="Goldman W.E."/>
            <person name="Michael T."/>
            <person name="Cuomo C.A."/>
            <person name="Sil A."/>
            <person name="Beyhan S."/>
        </authorList>
    </citation>
    <scope>NUCLEOTIDE SEQUENCE [LARGE SCALE GENOMIC DNA]</scope>
    <source>
        <strain evidence="2 3">G184AR</strain>
    </source>
</reference>
<protein>
    <submittedName>
        <fullName evidence="2">Uncharacterized protein</fullName>
    </submittedName>
</protein>
<proteinExistence type="predicted"/>
<evidence type="ECO:0000256" key="1">
    <source>
        <dbReference type="SAM" id="MobiDB-lite"/>
    </source>
</evidence>
<accession>A0A8H7Z3C6</accession>
<dbReference type="OrthoDB" id="4115400at2759"/>
<dbReference type="AlphaFoldDB" id="A0A8H7Z3C6"/>
<sequence>MSFLAQDDINIGAEGAEAPKSPSCSFGWQHSDPPRPSSASIQFTPAVNSRSSLKCVWCGELFQSSDEPTTLPAEVLREHMAIAHPEVAKLSLVEQDATDETPPTESVLDEAEQTNRLEAFARQREAAIVERRLDLLWNINAVEKFTDDYNGEDEGLPSFWKTAFGDFERPKPYEKETVAKGKFLPITKAEIYIDILKEPESHTTEELYAITANTARALRVWQDEYVAIDKLSKRATRRSLKKVANPRKLDEPLVFEDKKEAMLYGYKHDPRESKIGYQDPFLQGGFKPTPAQLKRLKLNAAESPNIDGWTPIKINGVEYIPGIRPPSKPAPKKKPVEVDTADTSGITNGVDREVDGRPKRITRFGGFRHPLTRETSQVQTEPSSPVSGPTSAKVKRSKSRATSTTPQPPSQPISLKPSTPATRPIPPVRSLTVKLATSGAPAITTRPVTPTATVPTKSSVTGERAPTPLYEDPLLDPKNQLKIQQSKNPKRTEAMIIHWAKFNHEGRTRNPKRTKAQMEADKAEAEKQGGVKAGPGRKRRSISKSRGADNQDISAKKAKRIAKGTRIPVTHEKIEPPEPYHIVPPQPELRRPEHLINPLSAPTHPQARYSPYGGQVYQINYHQGNHQ</sequence>
<feature type="region of interest" description="Disordered" evidence="1">
    <location>
        <begin position="505"/>
        <end position="561"/>
    </location>
</feature>